<evidence type="ECO:0000313" key="1">
    <source>
        <dbReference type="EMBL" id="SAI59538.1"/>
    </source>
</evidence>
<evidence type="ECO:0000313" key="2">
    <source>
        <dbReference type="Proteomes" id="UP000077037"/>
    </source>
</evidence>
<dbReference type="SUPFAM" id="SSF47413">
    <property type="entry name" value="lambda repressor-like DNA-binding domains"/>
    <property type="match status" value="1"/>
</dbReference>
<proteinExistence type="predicted"/>
<dbReference type="NCBIfam" id="TIGR03830">
    <property type="entry name" value="CxxCG_CxxCG_HTH"/>
    <property type="match status" value="1"/>
</dbReference>
<dbReference type="Proteomes" id="UP000077037">
    <property type="component" value="Unassembled WGS sequence"/>
</dbReference>
<dbReference type="CDD" id="cd00093">
    <property type="entry name" value="HTH_XRE"/>
    <property type="match status" value="1"/>
</dbReference>
<dbReference type="InterPro" id="IPR010982">
    <property type="entry name" value="Lambda_DNA-bd_dom_sf"/>
</dbReference>
<dbReference type="Gene3D" id="1.10.260.40">
    <property type="entry name" value="lambda repressor-like DNA-binding domains"/>
    <property type="match status" value="1"/>
</dbReference>
<gene>
    <name evidence="1" type="primary">mqsA</name>
    <name evidence="1" type="ORF">SAMEA1982600_05304</name>
</gene>
<organism evidence="1 2">
    <name type="scientific">Bordetella ansorpii</name>
    <dbReference type="NCBI Taxonomy" id="288768"/>
    <lineage>
        <taxon>Bacteria</taxon>
        <taxon>Pseudomonadati</taxon>
        <taxon>Pseudomonadota</taxon>
        <taxon>Betaproteobacteria</taxon>
        <taxon>Burkholderiales</taxon>
        <taxon>Alcaligenaceae</taxon>
        <taxon>Bordetella</taxon>
    </lineage>
</organism>
<dbReference type="AlphaFoldDB" id="A0A157RNM6"/>
<dbReference type="EMBL" id="FKBS01000029">
    <property type="protein sequence ID" value="SAI59538.1"/>
    <property type="molecule type" value="Genomic_DNA"/>
</dbReference>
<dbReference type="RefSeq" id="WP_082887496.1">
    <property type="nucleotide sequence ID" value="NZ_FKBS01000029.1"/>
</dbReference>
<dbReference type="InterPro" id="IPR001387">
    <property type="entry name" value="Cro/C1-type_HTH"/>
</dbReference>
<dbReference type="OrthoDB" id="7349669at2"/>
<name>A0A157RNM6_9BORD</name>
<dbReference type="GO" id="GO:0003677">
    <property type="term" value="F:DNA binding"/>
    <property type="evidence" value="ECO:0007669"/>
    <property type="project" value="InterPro"/>
</dbReference>
<reference evidence="1 2" key="1">
    <citation type="submission" date="2016-03" db="EMBL/GenBank/DDBJ databases">
        <authorList>
            <consortium name="Pathogen Informatics"/>
        </authorList>
    </citation>
    <scope>NUCLEOTIDE SEQUENCE [LARGE SCALE GENOMIC DNA]</scope>
    <source>
        <strain evidence="1 2">NCTC13364</strain>
    </source>
</reference>
<dbReference type="InterPro" id="IPR032758">
    <property type="entry name" value="MqsA/HigA-2"/>
</dbReference>
<accession>A0A157RNM6</accession>
<dbReference type="InterPro" id="IPR022452">
    <property type="entry name" value="MqsA"/>
</dbReference>
<dbReference type="Pfam" id="PF15731">
    <property type="entry name" value="MqsA_antitoxin"/>
    <property type="match status" value="1"/>
</dbReference>
<protein>
    <submittedName>
        <fullName evidence="1">Antitoxin MqsA</fullName>
    </submittedName>
</protein>
<sequence length="191" mass="21629">MDNPVMCRRCRNGRMQTVERIETFTPPTGAVVEVRQVCSRCDACGNERVLASQIEQNLVLRAARKAHYGEYLLGEDIAAFRRRWGLTQRDFSAIFGRGIIAFSRFETEKSYPDLTLTRLLKVAMRRPEVFKELADEAGIRIPFRQAPDKAGAELKALVQRVGQRHTFEPARIDATEDGASDTVFSSHRAAR</sequence>